<dbReference type="Proteomes" id="UP000034087">
    <property type="component" value="Unassembled WGS sequence"/>
</dbReference>
<proteinExistence type="predicted"/>
<evidence type="ECO:0000313" key="3">
    <source>
        <dbReference type="Proteomes" id="UP000034087"/>
    </source>
</evidence>
<dbReference type="Gene3D" id="3.90.550.10">
    <property type="entry name" value="Spore Coat Polysaccharide Biosynthesis Protein SpsA, Chain A"/>
    <property type="match status" value="1"/>
</dbReference>
<dbReference type="GO" id="GO:0016740">
    <property type="term" value="F:transferase activity"/>
    <property type="evidence" value="ECO:0007669"/>
    <property type="project" value="UniProtKB-KW"/>
</dbReference>
<keyword evidence="2" id="KW-0808">Transferase</keyword>
<dbReference type="InterPro" id="IPR050256">
    <property type="entry name" value="Glycosyltransferase_2"/>
</dbReference>
<organism evidence="2 3">
    <name type="scientific">Candidatus Giovannonibacteria bacterium GW2011_GWA1_44_25</name>
    <dbReference type="NCBI Taxonomy" id="1618645"/>
    <lineage>
        <taxon>Bacteria</taxon>
        <taxon>Candidatus Giovannoniibacteriota</taxon>
    </lineage>
</organism>
<dbReference type="InterPro" id="IPR001173">
    <property type="entry name" value="Glyco_trans_2-like"/>
</dbReference>
<dbReference type="InterPro" id="IPR029044">
    <property type="entry name" value="Nucleotide-diphossugar_trans"/>
</dbReference>
<sequence>MKLSVVIPAYNEKSTILEILRRIDAVDLGDINKEIIIVDDGSTDGTRDVLRDLEKLNKYKIFYQENNRGKGAALKRGFREATGDFIIIQDADLEYDPRDLSIMLAPILNSQTNIVFGSRALRENNVPFSAIYFYGGILLSKIFNILFNAKLTDIATCYKLFPRKFVPQLMHLAANDFVFDVIEITYGLSRLGNIVEVPISYKARSKKSGKKMSALHGIKCLFAMLRIKLSSHVF</sequence>
<dbReference type="PANTHER" id="PTHR48090">
    <property type="entry name" value="UNDECAPRENYL-PHOSPHATE 4-DEOXY-4-FORMAMIDO-L-ARABINOSE TRANSFERASE-RELATED"/>
    <property type="match status" value="1"/>
</dbReference>
<evidence type="ECO:0000259" key="1">
    <source>
        <dbReference type="Pfam" id="PF00535"/>
    </source>
</evidence>
<comment type="caution">
    <text evidence="2">The sequence shown here is derived from an EMBL/GenBank/DDBJ whole genome shotgun (WGS) entry which is preliminary data.</text>
</comment>
<feature type="domain" description="Glycosyltransferase 2-like" evidence="1">
    <location>
        <begin position="4"/>
        <end position="163"/>
    </location>
</feature>
<dbReference type="Pfam" id="PF00535">
    <property type="entry name" value="Glycos_transf_2"/>
    <property type="match status" value="1"/>
</dbReference>
<dbReference type="AlphaFoldDB" id="A0A0G1IMT1"/>
<dbReference type="CDD" id="cd04179">
    <property type="entry name" value="DPM_DPG-synthase_like"/>
    <property type="match status" value="1"/>
</dbReference>
<name>A0A0G1IMT1_9BACT</name>
<accession>A0A0G1IMT1</accession>
<evidence type="ECO:0000313" key="2">
    <source>
        <dbReference type="EMBL" id="KKT60460.1"/>
    </source>
</evidence>
<gene>
    <name evidence="2" type="ORF">UW53_C0001G0110</name>
</gene>
<reference evidence="2 3" key="1">
    <citation type="journal article" date="2015" name="Nature">
        <title>rRNA introns, odd ribosomes, and small enigmatic genomes across a large radiation of phyla.</title>
        <authorList>
            <person name="Brown C.T."/>
            <person name="Hug L.A."/>
            <person name="Thomas B.C."/>
            <person name="Sharon I."/>
            <person name="Castelle C.J."/>
            <person name="Singh A."/>
            <person name="Wilkins M.J."/>
            <person name="Williams K.H."/>
            <person name="Banfield J.F."/>
        </authorList>
    </citation>
    <scope>NUCLEOTIDE SEQUENCE [LARGE SCALE GENOMIC DNA]</scope>
</reference>
<dbReference type="EMBL" id="LCIR01000001">
    <property type="protein sequence ID" value="KKT60460.1"/>
    <property type="molecule type" value="Genomic_DNA"/>
</dbReference>
<dbReference type="PANTHER" id="PTHR48090:SF7">
    <property type="entry name" value="RFBJ PROTEIN"/>
    <property type="match status" value="1"/>
</dbReference>
<dbReference type="SUPFAM" id="SSF53448">
    <property type="entry name" value="Nucleotide-diphospho-sugar transferases"/>
    <property type="match status" value="1"/>
</dbReference>
<protein>
    <submittedName>
        <fullName evidence="2">Glycosyl transferase family 2</fullName>
    </submittedName>
</protein>